<organism evidence="15 16">
    <name type="scientific">Caulobacter radicis</name>
    <dbReference type="NCBI Taxonomy" id="2172650"/>
    <lineage>
        <taxon>Bacteria</taxon>
        <taxon>Pseudomonadati</taxon>
        <taxon>Pseudomonadota</taxon>
        <taxon>Alphaproteobacteria</taxon>
        <taxon>Caulobacterales</taxon>
        <taxon>Caulobacteraceae</taxon>
        <taxon>Caulobacter</taxon>
    </lineage>
</organism>
<dbReference type="AlphaFoldDB" id="A0A2T9JM71"/>
<dbReference type="Pfam" id="PF00593">
    <property type="entry name" value="TonB_dep_Rec_b-barrel"/>
    <property type="match status" value="1"/>
</dbReference>
<evidence type="ECO:0000256" key="2">
    <source>
        <dbReference type="ARBA" id="ARBA00022448"/>
    </source>
</evidence>
<dbReference type="EMBL" id="QDKP01000024">
    <property type="protein sequence ID" value="PVM84795.1"/>
    <property type="molecule type" value="Genomic_DNA"/>
</dbReference>
<evidence type="ECO:0000259" key="13">
    <source>
        <dbReference type="Pfam" id="PF00593"/>
    </source>
</evidence>
<dbReference type="PANTHER" id="PTHR32552">
    <property type="entry name" value="FERRICHROME IRON RECEPTOR-RELATED"/>
    <property type="match status" value="1"/>
</dbReference>
<evidence type="ECO:0000256" key="10">
    <source>
        <dbReference type="ARBA" id="ARBA00023237"/>
    </source>
</evidence>
<sequence length="736" mass="77601">MSVRFVKPRGADMTARWLGQGTALLMTVGTPVWAQQAAEPAKLDEIIVTAQKRAERLIDAPQSITALAAADLARLDAVQFRDFANTVPALSFTTAGVGQTQVSLRGVTAGVDIGPTVGVYVDDVPYGSSSAFSNASSLALDVGLFDLDRIEVLRGPQGTLYGAGAMGGVLRYISQAPDPTAFAAKAQAGLSSTSGGAIGANGAAVVNAPLGEDAALRTSAFYSRDGGFVDNVALGDKNVDASNVYGGRLDLALTPTDSLKIRLTGFAQEIGRDGTPSVDFTLSGQRVDGERQQRRLKAEPFDQSFRLASASIDYDLGPATLTSISSYQTVDSTFRQDASAVYVPVLGGFGLAFSAVAIDQRRSTDKFTQEVRLASNGDTRLQWLVGGYYTDEDSDNRQHVVAYDPAGAVSPIDLATVAIPSRYEEIAAFGNLTVKVTDAFDITGGVRYARNDQRFEQIGSGVLIGSTPVSRAKDEVVTYLANARYRLGGRQTVYARFATGYRPGGPNFVVNDPVSGAPLAPATFASDSLKSYELGYKGETADRRFSLDLSAYHIDWRDIQVTTAAGGVSVIANAGAAKIDGGEATLVARPTSALTLSGAFAYQDARLAQDAPLLGALKGDRLPNVAKLTAAVLADYQLSSQGLRPTLGATVRYVDDRSASFDANAGLPQYELPSYVTVDLRLGLSLPRADVQLYARNLFDEEGQLSAATVLSSVGGPAQVTVLQPRTLGVRVTARF</sequence>
<dbReference type="SUPFAM" id="SSF56935">
    <property type="entry name" value="Porins"/>
    <property type="match status" value="1"/>
</dbReference>
<name>A0A2T9JM71_9CAUL</name>
<dbReference type="InterPro" id="IPR036942">
    <property type="entry name" value="Beta-barrel_TonB_sf"/>
</dbReference>
<evidence type="ECO:0000256" key="8">
    <source>
        <dbReference type="ARBA" id="ARBA00023077"/>
    </source>
</evidence>
<evidence type="ECO:0000256" key="9">
    <source>
        <dbReference type="ARBA" id="ARBA00023136"/>
    </source>
</evidence>
<keyword evidence="5 11" id="KW-0812">Transmembrane</keyword>
<evidence type="ECO:0000256" key="12">
    <source>
        <dbReference type="RuleBase" id="RU003357"/>
    </source>
</evidence>
<evidence type="ECO:0000256" key="7">
    <source>
        <dbReference type="ARBA" id="ARBA00023065"/>
    </source>
</evidence>
<proteinExistence type="inferred from homology"/>
<dbReference type="GO" id="GO:0009279">
    <property type="term" value="C:cell outer membrane"/>
    <property type="evidence" value="ECO:0007669"/>
    <property type="project" value="UniProtKB-SubCell"/>
</dbReference>
<evidence type="ECO:0000313" key="16">
    <source>
        <dbReference type="Proteomes" id="UP000244913"/>
    </source>
</evidence>
<comment type="similarity">
    <text evidence="11 12">Belongs to the TonB-dependent receptor family.</text>
</comment>
<keyword evidence="3 11" id="KW-1134">Transmembrane beta strand</keyword>
<dbReference type="Proteomes" id="UP000244913">
    <property type="component" value="Unassembled WGS sequence"/>
</dbReference>
<evidence type="ECO:0000259" key="14">
    <source>
        <dbReference type="Pfam" id="PF07715"/>
    </source>
</evidence>
<keyword evidence="4" id="KW-0410">Iron transport</keyword>
<accession>A0A2T9JM71</accession>
<dbReference type="PROSITE" id="PS52016">
    <property type="entry name" value="TONB_DEPENDENT_REC_3"/>
    <property type="match status" value="1"/>
</dbReference>
<feature type="domain" description="TonB-dependent receptor-like beta-barrel" evidence="13">
    <location>
        <begin position="273"/>
        <end position="698"/>
    </location>
</feature>
<dbReference type="InterPro" id="IPR039426">
    <property type="entry name" value="TonB-dep_rcpt-like"/>
</dbReference>
<keyword evidence="15" id="KW-0675">Receptor</keyword>
<evidence type="ECO:0000256" key="3">
    <source>
        <dbReference type="ARBA" id="ARBA00022452"/>
    </source>
</evidence>
<keyword evidence="8 12" id="KW-0798">TonB box</keyword>
<keyword evidence="6" id="KW-0408">Iron</keyword>
<evidence type="ECO:0000313" key="15">
    <source>
        <dbReference type="EMBL" id="PVM84795.1"/>
    </source>
</evidence>
<dbReference type="CDD" id="cd01347">
    <property type="entry name" value="ligand_gated_channel"/>
    <property type="match status" value="1"/>
</dbReference>
<dbReference type="Pfam" id="PF07715">
    <property type="entry name" value="Plug"/>
    <property type="match status" value="1"/>
</dbReference>
<reference evidence="15 16" key="1">
    <citation type="submission" date="2018-04" db="EMBL/GenBank/DDBJ databases">
        <title>The genome sequence of Caulobacter sp. 736.</title>
        <authorList>
            <person name="Gao J."/>
            <person name="Sun J."/>
        </authorList>
    </citation>
    <scope>NUCLEOTIDE SEQUENCE [LARGE SCALE GENOMIC DNA]</scope>
    <source>
        <strain evidence="15 16">736</strain>
    </source>
</reference>
<evidence type="ECO:0000256" key="5">
    <source>
        <dbReference type="ARBA" id="ARBA00022692"/>
    </source>
</evidence>
<protein>
    <submittedName>
        <fullName evidence="15">TonB-dependent receptor</fullName>
    </submittedName>
</protein>
<comment type="caution">
    <text evidence="15">The sequence shown here is derived from an EMBL/GenBank/DDBJ whole genome shotgun (WGS) entry which is preliminary data.</text>
</comment>
<gene>
    <name evidence="15" type="ORF">DDF65_08115</name>
</gene>
<keyword evidence="9 11" id="KW-0472">Membrane</keyword>
<evidence type="ECO:0000256" key="11">
    <source>
        <dbReference type="PROSITE-ProRule" id="PRU01360"/>
    </source>
</evidence>
<evidence type="ECO:0000256" key="1">
    <source>
        <dbReference type="ARBA" id="ARBA00004571"/>
    </source>
</evidence>
<keyword evidence="2 11" id="KW-0813">Transport</keyword>
<feature type="domain" description="TonB-dependent receptor plug" evidence="14">
    <location>
        <begin position="57"/>
        <end position="169"/>
    </location>
</feature>
<dbReference type="Gene3D" id="2.40.170.20">
    <property type="entry name" value="TonB-dependent receptor, beta-barrel domain"/>
    <property type="match status" value="1"/>
</dbReference>
<dbReference type="InterPro" id="IPR012910">
    <property type="entry name" value="Plug_dom"/>
</dbReference>
<keyword evidence="7" id="KW-0406">Ion transport</keyword>
<evidence type="ECO:0000256" key="6">
    <source>
        <dbReference type="ARBA" id="ARBA00023004"/>
    </source>
</evidence>
<keyword evidence="16" id="KW-1185">Reference proteome</keyword>
<dbReference type="PANTHER" id="PTHR32552:SF81">
    <property type="entry name" value="TONB-DEPENDENT OUTER MEMBRANE RECEPTOR"/>
    <property type="match status" value="1"/>
</dbReference>
<dbReference type="GO" id="GO:0006826">
    <property type="term" value="P:iron ion transport"/>
    <property type="evidence" value="ECO:0007669"/>
    <property type="project" value="UniProtKB-KW"/>
</dbReference>
<comment type="subcellular location">
    <subcellularLocation>
        <location evidence="1 11">Cell outer membrane</location>
        <topology evidence="1 11">Multi-pass membrane protein</topology>
    </subcellularLocation>
</comment>
<evidence type="ECO:0000256" key="4">
    <source>
        <dbReference type="ARBA" id="ARBA00022496"/>
    </source>
</evidence>
<dbReference type="InterPro" id="IPR000531">
    <property type="entry name" value="Beta-barrel_TonB"/>
</dbReference>
<keyword evidence="10 11" id="KW-0998">Cell outer membrane</keyword>